<dbReference type="EMBL" id="MU003782">
    <property type="protein sequence ID" value="KAF2722425.1"/>
    <property type="molecule type" value="Genomic_DNA"/>
</dbReference>
<accession>A0A9P4QAJ1</accession>
<name>A0A9P4QAJ1_9PEZI</name>
<dbReference type="Proteomes" id="UP000799441">
    <property type="component" value="Unassembled WGS sequence"/>
</dbReference>
<organism evidence="1 2">
    <name type="scientific">Polychaeton citri CBS 116435</name>
    <dbReference type="NCBI Taxonomy" id="1314669"/>
    <lineage>
        <taxon>Eukaryota</taxon>
        <taxon>Fungi</taxon>
        <taxon>Dikarya</taxon>
        <taxon>Ascomycota</taxon>
        <taxon>Pezizomycotina</taxon>
        <taxon>Dothideomycetes</taxon>
        <taxon>Dothideomycetidae</taxon>
        <taxon>Capnodiales</taxon>
        <taxon>Capnodiaceae</taxon>
        <taxon>Polychaeton</taxon>
    </lineage>
</organism>
<dbReference type="OrthoDB" id="3649348at2759"/>
<keyword evidence="2" id="KW-1185">Reference proteome</keyword>
<comment type="caution">
    <text evidence="1">The sequence shown here is derived from an EMBL/GenBank/DDBJ whole genome shotgun (WGS) entry which is preliminary data.</text>
</comment>
<evidence type="ECO:0000313" key="1">
    <source>
        <dbReference type="EMBL" id="KAF2722425.1"/>
    </source>
</evidence>
<gene>
    <name evidence="1" type="ORF">K431DRAFT_283855</name>
</gene>
<dbReference type="AlphaFoldDB" id="A0A9P4QAJ1"/>
<sequence>MAGEEAPAIFMLGRSAELGSALIPKWQDEFDVVHFCTTPAAAKAELPASARGEPVLADKPIGTNSQRIAYGRAPRRPVAVFVGAGFSDDAYEDVRRELAGVVLEFGLVWVRETRADTGGLLEDEENWIMVAGERRPRVEVLDGSVRKAIRRGLEGLAR</sequence>
<reference evidence="1" key="1">
    <citation type="journal article" date="2020" name="Stud. Mycol.">
        <title>101 Dothideomycetes genomes: a test case for predicting lifestyles and emergence of pathogens.</title>
        <authorList>
            <person name="Haridas S."/>
            <person name="Albert R."/>
            <person name="Binder M."/>
            <person name="Bloem J."/>
            <person name="Labutti K."/>
            <person name="Salamov A."/>
            <person name="Andreopoulos B."/>
            <person name="Baker S."/>
            <person name="Barry K."/>
            <person name="Bills G."/>
            <person name="Bluhm B."/>
            <person name="Cannon C."/>
            <person name="Castanera R."/>
            <person name="Culley D."/>
            <person name="Daum C."/>
            <person name="Ezra D."/>
            <person name="Gonzalez J."/>
            <person name="Henrissat B."/>
            <person name="Kuo A."/>
            <person name="Liang C."/>
            <person name="Lipzen A."/>
            <person name="Lutzoni F."/>
            <person name="Magnuson J."/>
            <person name="Mondo S."/>
            <person name="Nolan M."/>
            <person name="Ohm R."/>
            <person name="Pangilinan J."/>
            <person name="Park H.-J."/>
            <person name="Ramirez L."/>
            <person name="Alfaro M."/>
            <person name="Sun H."/>
            <person name="Tritt A."/>
            <person name="Yoshinaga Y."/>
            <person name="Zwiers L.-H."/>
            <person name="Turgeon B."/>
            <person name="Goodwin S."/>
            <person name="Spatafora J."/>
            <person name="Crous P."/>
            <person name="Grigoriev I."/>
        </authorList>
    </citation>
    <scope>NUCLEOTIDE SEQUENCE</scope>
    <source>
        <strain evidence="1">CBS 116435</strain>
    </source>
</reference>
<protein>
    <submittedName>
        <fullName evidence="1">Uncharacterized protein</fullName>
    </submittedName>
</protein>
<proteinExistence type="predicted"/>
<evidence type="ECO:0000313" key="2">
    <source>
        <dbReference type="Proteomes" id="UP000799441"/>
    </source>
</evidence>